<evidence type="ECO:0000256" key="1">
    <source>
        <dbReference type="SAM" id="MobiDB-lite"/>
    </source>
</evidence>
<protein>
    <submittedName>
        <fullName evidence="2">Uncharacterized protein</fullName>
    </submittedName>
</protein>
<dbReference type="Proteomes" id="UP000315783">
    <property type="component" value="Unassembled WGS sequence"/>
</dbReference>
<keyword evidence="3" id="KW-1185">Reference proteome</keyword>
<accession>A0A545UKD2</accession>
<sequence>MRPVGSIIRERSDRLRPEGVTLLSSTDTDRLLICHSLCHGPSDRREDSRLEGGPRREEGMGATGGSNYSGASIRD</sequence>
<comment type="caution">
    <text evidence="2">The sequence shown here is derived from an EMBL/GenBank/DDBJ whole genome shotgun (WGS) entry which is preliminary data.</text>
</comment>
<dbReference type="AlphaFoldDB" id="A0A545UKD2"/>
<organism evidence="2 3">
    <name type="scientific">Cordyceps javanica</name>
    <dbReference type="NCBI Taxonomy" id="43265"/>
    <lineage>
        <taxon>Eukaryota</taxon>
        <taxon>Fungi</taxon>
        <taxon>Dikarya</taxon>
        <taxon>Ascomycota</taxon>
        <taxon>Pezizomycotina</taxon>
        <taxon>Sordariomycetes</taxon>
        <taxon>Hypocreomycetidae</taxon>
        <taxon>Hypocreales</taxon>
        <taxon>Cordycipitaceae</taxon>
        <taxon>Cordyceps</taxon>
    </lineage>
</organism>
<dbReference type="EMBL" id="SPUK01000058">
    <property type="protein sequence ID" value="TQV89922.1"/>
    <property type="molecule type" value="Genomic_DNA"/>
</dbReference>
<evidence type="ECO:0000313" key="3">
    <source>
        <dbReference type="Proteomes" id="UP000315783"/>
    </source>
</evidence>
<evidence type="ECO:0000313" key="2">
    <source>
        <dbReference type="EMBL" id="TQV89922.1"/>
    </source>
</evidence>
<feature type="compositionally biased region" description="Basic and acidic residues" evidence="1">
    <location>
        <begin position="41"/>
        <end position="59"/>
    </location>
</feature>
<feature type="region of interest" description="Disordered" evidence="1">
    <location>
        <begin position="38"/>
        <end position="75"/>
    </location>
</feature>
<gene>
    <name evidence="2" type="ORF">IF1G_11409</name>
</gene>
<proteinExistence type="predicted"/>
<name>A0A545UKD2_9HYPO</name>
<reference evidence="2 3" key="1">
    <citation type="journal article" date="2019" name="Appl. Microbiol. Biotechnol.">
        <title>Genome sequence of Isaria javanica and comparative genome analysis insights into family S53 peptidase evolution in fungal entomopathogens.</title>
        <authorList>
            <person name="Lin R."/>
            <person name="Zhang X."/>
            <person name="Xin B."/>
            <person name="Zou M."/>
            <person name="Gao Y."/>
            <person name="Qin F."/>
            <person name="Hu Q."/>
            <person name="Xie B."/>
            <person name="Cheng X."/>
        </authorList>
    </citation>
    <scope>NUCLEOTIDE SEQUENCE [LARGE SCALE GENOMIC DNA]</scope>
    <source>
        <strain evidence="2 3">IJ1G</strain>
    </source>
</reference>
<feature type="compositionally biased region" description="Polar residues" evidence="1">
    <location>
        <begin position="65"/>
        <end position="75"/>
    </location>
</feature>